<organism evidence="12 13">
    <name type="scientific">Ferruginivarius sediminum</name>
    <dbReference type="NCBI Taxonomy" id="2661937"/>
    <lineage>
        <taxon>Bacteria</taxon>
        <taxon>Pseudomonadati</taxon>
        <taxon>Pseudomonadota</taxon>
        <taxon>Alphaproteobacteria</taxon>
        <taxon>Rhodospirillales</taxon>
        <taxon>Rhodospirillaceae</taxon>
        <taxon>Ferruginivarius</taxon>
    </lineage>
</organism>
<comment type="caution">
    <text evidence="12">The sequence shown here is derived from an EMBL/GenBank/DDBJ whole genome shotgun (WGS) entry which is preliminary data.</text>
</comment>
<feature type="domain" description="Glycosyl hydrolase family 13 catalytic" evidence="11">
    <location>
        <begin position="729"/>
        <end position="1228"/>
    </location>
</feature>
<dbReference type="Pfam" id="PF21226">
    <property type="entry name" value="MalQ_N"/>
    <property type="match status" value="1"/>
</dbReference>
<keyword evidence="13" id="KW-1185">Reference proteome</keyword>
<dbReference type="Gene3D" id="3.20.20.80">
    <property type="entry name" value="Glycosidases"/>
    <property type="match status" value="5"/>
</dbReference>
<protein>
    <recommendedName>
        <fullName evidence="4 10">4-alpha-glucanotransferase</fullName>
        <ecNumber evidence="3 10">2.4.1.25</ecNumber>
    </recommendedName>
    <alternativeName>
        <fullName evidence="8 10">Amylomaltase</fullName>
    </alternativeName>
    <alternativeName>
        <fullName evidence="9 10">Disproportionating enzyme</fullName>
    </alternativeName>
</protein>
<dbReference type="NCBIfam" id="TIGR00217">
    <property type="entry name" value="malQ"/>
    <property type="match status" value="1"/>
</dbReference>
<dbReference type="InterPro" id="IPR048458">
    <property type="entry name" value="MalQ_N"/>
</dbReference>
<keyword evidence="7 10" id="KW-0119">Carbohydrate metabolism</keyword>
<dbReference type="SMART" id="SM00642">
    <property type="entry name" value="Aamy"/>
    <property type="match status" value="1"/>
</dbReference>
<accession>A0A369TER5</accession>
<evidence type="ECO:0000256" key="4">
    <source>
        <dbReference type="ARBA" id="ARBA00020295"/>
    </source>
</evidence>
<evidence type="ECO:0000256" key="10">
    <source>
        <dbReference type="RuleBase" id="RU361207"/>
    </source>
</evidence>
<dbReference type="SUPFAM" id="SSF51445">
    <property type="entry name" value="(Trans)glycosidases"/>
    <property type="match status" value="2"/>
</dbReference>
<comment type="catalytic activity">
    <reaction evidence="1 10">
        <text>Transfers a segment of a (1-&gt;4)-alpha-D-glucan to a new position in an acceptor, which may be glucose or a (1-&gt;4)-alpha-D-glucan.</text>
        <dbReference type="EC" id="2.4.1.25"/>
    </reaction>
</comment>
<evidence type="ECO:0000256" key="2">
    <source>
        <dbReference type="ARBA" id="ARBA00005684"/>
    </source>
</evidence>
<keyword evidence="6 10" id="KW-0808">Transferase</keyword>
<dbReference type="GO" id="GO:0005975">
    <property type="term" value="P:carbohydrate metabolic process"/>
    <property type="evidence" value="ECO:0007669"/>
    <property type="project" value="InterPro"/>
</dbReference>
<dbReference type="PANTHER" id="PTHR32438:SF5">
    <property type="entry name" value="4-ALPHA-GLUCANOTRANSFERASE DPE1, CHLOROPLASTIC_AMYLOPLASTIC"/>
    <property type="match status" value="1"/>
</dbReference>
<dbReference type="RefSeq" id="WP_114580316.1">
    <property type="nucleotide sequence ID" value="NZ_QPMH01000001.1"/>
</dbReference>
<dbReference type="GO" id="GO:0004134">
    <property type="term" value="F:4-alpha-glucanotransferase activity"/>
    <property type="evidence" value="ECO:0007669"/>
    <property type="project" value="UniProtKB-EC"/>
</dbReference>
<dbReference type="InterPro" id="IPR012767">
    <property type="entry name" value="Trehalose_TreY"/>
</dbReference>
<gene>
    <name evidence="12" type="primary">treY</name>
    <name evidence="12" type="ORF">DRB17_01135</name>
</gene>
<evidence type="ECO:0000256" key="6">
    <source>
        <dbReference type="ARBA" id="ARBA00022679"/>
    </source>
</evidence>
<evidence type="ECO:0000256" key="1">
    <source>
        <dbReference type="ARBA" id="ARBA00000439"/>
    </source>
</evidence>
<dbReference type="NCBIfam" id="TIGR02401">
    <property type="entry name" value="trehalose_TreY"/>
    <property type="match status" value="1"/>
</dbReference>
<dbReference type="Proteomes" id="UP000253941">
    <property type="component" value="Unassembled WGS sequence"/>
</dbReference>
<evidence type="ECO:0000256" key="3">
    <source>
        <dbReference type="ARBA" id="ARBA00012560"/>
    </source>
</evidence>
<dbReference type="InterPro" id="IPR003385">
    <property type="entry name" value="Glyco_hydro_77"/>
</dbReference>
<proteinExistence type="inferred from homology"/>
<comment type="similarity">
    <text evidence="2 10">Belongs to the disproportionating enzyme family.</text>
</comment>
<dbReference type="CDD" id="cd11336">
    <property type="entry name" value="AmyAc_MTSase"/>
    <property type="match status" value="1"/>
</dbReference>
<evidence type="ECO:0000256" key="7">
    <source>
        <dbReference type="ARBA" id="ARBA00023277"/>
    </source>
</evidence>
<dbReference type="InterPro" id="IPR006047">
    <property type="entry name" value="GH13_cat_dom"/>
</dbReference>
<name>A0A369TER5_9PROT</name>
<evidence type="ECO:0000256" key="5">
    <source>
        <dbReference type="ARBA" id="ARBA00022676"/>
    </source>
</evidence>
<keyword evidence="5 10" id="KW-0328">Glycosyltransferase</keyword>
<reference evidence="12 13" key="1">
    <citation type="submission" date="2018-07" db="EMBL/GenBank/DDBJ databases">
        <title>Venubactetium sediminum gen. nov., sp. nov., isolated from a marine solar saltern.</title>
        <authorList>
            <person name="Wang S."/>
        </authorList>
    </citation>
    <scope>NUCLEOTIDE SEQUENCE [LARGE SCALE GENOMIC DNA]</scope>
    <source>
        <strain evidence="12 13">WD2A32</strain>
    </source>
</reference>
<dbReference type="EC" id="2.4.1.25" evidence="3 10"/>
<dbReference type="Pfam" id="PF02446">
    <property type="entry name" value="Glyco_hydro_77"/>
    <property type="match status" value="1"/>
</dbReference>
<evidence type="ECO:0000313" key="13">
    <source>
        <dbReference type="Proteomes" id="UP000253941"/>
    </source>
</evidence>
<dbReference type="InterPro" id="IPR017853">
    <property type="entry name" value="GH"/>
</dbReference>
<evidence type="ECO:0000313" key="12">
    <source>
        <dbReference type="EMBL" id="RDD63803.1"/>
    </source>
</evidence>
<sequence>MSDPLYELAHRAGLEPGYTDAFGKPRKASRASVAAALSALGFPVATDAAIRKALTKLKKRQKGRFLEPVALVRAGAKRPEVAIAAPSCARGDLRWRLETEGGEVFEGSVTLAAMSLADDGSRRLALPRLVAGYHTLDVVLGESRERQRVIAAPACCYTPPALRKDGRTWGFGLHVYTLRSARNWGIGDFTDLGELAGLARSLGAGAIAVNPLHANFLDDPEHASPYSPSSRRHFNPLYLDVEAIPDFAECRDARLRMADAAFQAELARLRATDWVDYRGVAAVKRPVLEVLYRHFRASHLDGGLTERGAAFRAFQDTGGRGLWRYCVFHALQERLSAGDANLRDWRCWPPDYRDPSSEAVVEFAAQNVEAVDFHAYLQWQSLAQLDRIRDACADMPVGLISDLALGSDTIGAETWGDRDLFVTGASLGAPPDTLNLLGQDWGLPPMNPVALRERGYDAFIEVLRANMRHAGAIRIDHVPGLMRQYWIPAGFPADDGLYVRFPFEEMLGILALESERQRCLVIGEDLGTVPDGLRERLRAADVLSYRLLYFERDEQGDFPAPDAFPRHALVAATTHDLPTLPAYCTVADLALRKRLGLYPDAATYRTDLEERKADLARLETSLRRQGLATDNDTAVPVAACYAYLARTPSLILQVQIEDLLGQTAPLNVPGTGSEYPNWRRKLRLNLDDLAALPDLHALAAELRRERGAPPEVALPDEVWTPYATYRLQFHAGFSFDAAARLVEYLHDLGVSHVYASPYLRARSGSPHGYDIVDHGTLNPEIGGEAGLYRFVSALACRGMGQVLDFVPNHMGIAQANNPAWLDVLRWGRASTYACFFDIDWQPEAPELQGRVVLPFLGDDYGDVLVAGELVPRFDAGEGSFDVWYHEHCFPVAPGDYAELIDACLADVDPANAATPVRALAEGFRQLRRMASDDPATRRYGEACREALRHLVREEPDAASIMHRAAGVLEGTPDDADSFRALHDLLERQAYRLAFWRAAASEINYRRFFDINELAGIRVEDDAVFDEVHKLVARLVAEGRLHGLRIDHIDGLSDPACYLSRLRQLLRRMRGAGTAAPTPYTVVEKILEPGERLPENWPVEGTTGYEFMNQVLGLFVDPAGQEVLDRTHARFGGDNDFPAVLYRAKRQVIRELFAGELESLVVLLRLSEQGWQTRDFTRPILRTALAEVAARFPVYRTYVSPEHGCSQADRDVITRGCAEAYSNSTASARPVFDFVQAALAGDLAKDVSYDGKAVLEFARRFQQFTGPVMAKSLEDTAFYRHVRLAALNEVGGDPGQFGLTPEAFHAANAHRAKRWPHTMLATATHDNKRGEDVRMRLAALSELAEAWEEEVVRWAHQNAGHTATLPDGPAPSPLDSYLLYQTLVGAWPTALLDCDLASATQELATFAERIQAYMVKAVREAKLRSSWLSPNAAYEAAVSDFVARLLDPAESLGFLTELQEFSRRVGWLGALNSLGQTVLKLTSPGMPDIYQGAELWDFALVDPDNRRPVDFDRRAAFLSELRGDGTPDLDTVAELLAAWPDGRIKMHVLQRLLHLRRDWPALFGDSGYEPLDAAGPEAGRVIVFRRGIADRQLIVVVGRLLAPLYDRDGRCHWGTTAVHVEARTPLYDVLTGRRLVPGPSGSLPVKRLFEILPCSVLVGDL</sequence>
<dbReference type="Pfam" id="PF00128">
    <property type="entry name" value="Alpha-amylase"/>
    <property type="match status" value="1"/>
</dbReference>
<dbReference type="EMBL" id="QPMH01000001">
    <property type="protein sequence ID" value="RDD63803.1"/>
    <property type="molecule type" value="Genomic_DNA"/>
</dbReference>
<dbReference type="PANTHER" id="PTHR32438">
    <property type="entry name" value="4-ALPHA-GLUCANOTRANSFERASE DPE1, CHLOROPLASTIC/AMYLOPLASTIC"/>
    <property type="match status" value="1"/>
</dbReference>
<evidence type="ECO:0000259" key="11">
    <source>
        <dbReference type="SMART" id="SM00642"/>
    </source>
</evidence>
<evidence type="ECO:0000256" key="9">
    <source>
        <dbReference type="ARBA" id="ARBA00031501"/>
    </source>
</evidence>
<evidence type="ECO:0000256" key="8">
    <source>
        <dbReference type="ARBA" id="ARBA00031423"/>
    </source>
</evidence>